<name>A0A9W8G730_9FUNG</name>
<dbReference type="OrthoDB" id="20035at2759"/>
<proteinExistence type="predicted"/>
<feature type="region of interest" description="Disordered" evidence="1">
    <location>
        <begin position="379"/>
        <end position="399"/>
    </location>
</feature>
<feature type="region of interest" description="Disordered" evidence="1">
    <location>
        <begin position="1"/>
        <end position="28"/>
    </location>
</feature>
<feature type="compositionally biased region" description="Basic residues" evidence="1">
    <location>
        <begin position="418"/>
        <end position="432"/>
    </location>
</feature>
<dbReference type="AlphaFoldDB" id="A0A9W8G730"/>
<reference evidence="2" key="1">
    <citation type="submission" date="2022-07" db="EMBL/GenBank/DDBJ databases">
        <title>Phylogenomic reconstructions and comparative analyses of Kickxellomycotina fungi.</title>
        <authorList>
            <person name="Reynolds N.K."/>
            <person name="Stajich J.E."/>
            <person name="Barry K."/>
            <person name="Grigoriev I.V."/>
            <person name="Crous P."/>
            <person name="Smith M.E."/>
        </authorList>
    </citation>
    <scope>NUCLEOTIDE SEQUENCE</scope>
    <source>
        <strain evidence="2">NRRL 3115</strain>
    </source>
</reference>
<protein>
    <submittedName>
        <fullName evidence="2">Uncharacterized protein</fullName>
    </submittedName>
</protein>
<evidence type="ECO:0000313" key="3">
    <source>
        <dbReference type="Proteomes" id="UP001151518"/>
    </source>
</evidence>
<evidence type="ECO:0000313" key="2">
    <source>
        <dbReference type="EMBL" id="KAJ2677535.1"/>
    </source>
</evidence>
<sequence>MATLSATGASATASSATPSSRTTVGASETSMLSAGLVRCRRWLRHQRNSSSLTQQPQPASWSATSFTAAAATSDCSDHATLQNSTADLPSINPSNSSSNIAITHSSSSSHATSTTTAAAAAAAATAAACPPGGSAQLLHLMNGRWSGCLAPTISSRSLSSRSPQHAGIRSRASALLRSESTATAAIALPHQLCPSQRSAAAVRDSLLRDAPRSRTPSHSTSSIHSNAPRTHDGQLRRPRATGPDIGLAVPTAIMGGDNILALEQQQQQQHPHVLHPIYHIPQSAAPISPVSMSLPDAPLSDTLPADVPVPTHACSQHWECSCCTDNVTAEEPEPLTPTSTNEAKHQSDTLRSVMSHNSTHDLHQSAAEPNTASVHNCYSHESQLQQHQQPAYHSRRASSSYFSETGYGLVENYSQLRNHSHNRHRRRHRHQRSFSGNISAETSDAGDGYDSPSISDSDHEIDRINRISTSARASTFNVVSNGDDVAVASPHDSAYGESGLASNADIERHVLENASSAMIHPMHAPQPHNGNASTGMPSASAIANIFSIGQPAQQRKKLPKSMSRARRASRCLLALLTKALHFEGIKRSIGIGSRSHAGNNNSTPLVSDNDRECSDALAAAFTTESSLVTSIQFLERMRSTRSPSFRMRADRVHLAQSQLLHCIYMLFIQQIPVEQRQSRHYRFYLPEDDQMELDRGFSESVLFAAQALSRGFQIRGTETYTQALREPAWMLCSVWAAVRHVMHIRGPELWRIWMRGTSMSDGTVDEELSQQEGLAALRRVLEDFDEAWVRFERDLCFAYFGLSNSQIAGIMDPNYSGDGIAGEGLRIAQEEEFSLLVVLLSETLQRCLAQKLTTQDQMEAMDPMLVLALPRLAILHAIAHGGVEGLSFVESDGAPMFWWFRDYKDICKQISDIVSKLPSGLYDVLQQMLIAEEADVVLSQTSDSLFADKVDYKKQCETEHKPTAVVIVEGDKKATPASNTASTAFTDDKIGECNCAGRRKTLDLESIIDSPRTTRSLSIDDCISSMYLAPPRLNSGNGIPVTTTAEAVAAAAAARSRASSMGCLVCAMPDPECMTSRLNLACEKTIHRGRAVSSASSPFDSMGCLSNEMLIGVSPSSTMSSPMLNGCGSFGSPGCYNCIMATPASLMPPQALTLNRTDSKNKEARDAERKAKVDLCKTELKGVFVNVCTVADSLHSGSFARPFRVALELVFRMNISEDEA</sequence>
<comment type="caution">
    <text evidence="2">The sequence shown here is derived from an EMBL/GenBank/DDBJ whole genome shotgun (WGS) entry which is preliminary data.</text>
</comment>
<feature type="compositionally biased region" description="Low complexity" evidence="1">
    <location>
        <begin position="1"/>
        <end position="23"/>
    </location>
</feature>
<feature type="region of interest" description="Disordered" evidence="1">
    <location>
        <begin position="210"/>
        <end position="244"/>
    </location>
</feature>
<feature type="region of interest" description="Disordered" evidence="1">
    <location>
        <begin position="84"/>
        <end position="109"/>
    </location>
</feature>
<feature type="compositionally biased region" description="Low complexity" evidence="1">
    <location>
        <begin position="89"/>
        <end position="109"/>
    </location>
</feature>
<evidence type="ECO:0000256" key="1">
    <source>
        <dbReference type="SAM" id="MobiDB-lite"/>
    </source>
</evidence>
<feature type="region of interest" description="Disordered" evidence="1">
    <location>
        <begin position="418"/>
        <end position="459"/>
    </location>
</feature>
<accession>A0A9W8G730</accession>
<dbReference type="Proteomes" id="UP001151518">
    <property type="component" value="Unassembled WGS sequence"/>
</dbReference>
<gene>
    <name evidence="2" type="ORF">GGI25_003055</name>
</gene>
<dbReference type="EMBL" id="JANBTW010000031">
    <property type="protein sequence ID" value="KAJ2677535.1"/>
    <property type="molecule type" value="Genomic_DNA"/>
</dbReference>
<organism evidence="2 3">
    <name type="scientific">Coemansia spiralis</name>
    <dbReference type="NCBI Taxonomy" id="417178"/>
    <lineage>
        <taxon>Eukaryota</taxon>
        <taxon>Fungi</taxon>
        <taxon>Fungi incertae sedis</taxon>
        <taxon>Zoopagomycota</taxon>
        <taxon>Kickxellomycotina</taxon>
        <taxon>Kickxellomycetes</taxon>
        <taxon>Kickxellales</taxon>
        <taxon>Kickxellaceae</taxon>
        <taxon>Coemansia</taxon>
    </lineage>
</organism>
<feature type="compositionally biased region" description="Low complexity" evidence="1">
    <location>
        <begin position="213"/>
        <end position="225"/>
    </location>
</feature>